<dbReference type="RefSeq" id="WP_141956676.1">
    <property type="nucleotide sequence ID" value="NZ_VFOZ01000001.1"/>
</dbReference>
<dbReference type="AlphaFoldDB" id="A0A543CLN9"/>
<sequence>MRPLALTGNSQKVIADWQATNPPEVAKVRLAEVVATLEDGTWDAPRWHPLDDPPNPDFVALRPGQSLQIYFHIVVDDAPDYREVADIVSIDVDERYNLPFAEAPER</sequence>
<accession>A0A543CLN9</accession>
<keyword evidence="2" id="KW-1185">Reference proteome</keyword>
<proteinExistence type="predicted"/>
<dbReference type="EMBL" id="VFOZ01000001">
    <property type="protein sequence ID" value="TQL98023.1"/>
    <property type="molecule type" value="Genomic_DNA"/>
</dbReference>
<evidence type="ECO:0000313" key="1">
    <source>
        <dbReference type="EMBL" id="TQL98023.1"/>
    </source>
</evidence>
<reference evidence="1 2" key="1">
    <citation type="submission" date="2019-06" db="EMBL/GenBank/DDBJ databases">
        <title>Sequencing the genomes of 1000 actinobacteria strains.</title>
        <authorList>
            <person name="Klenk H.-P."/>
        </authorList>
    </citation>
    <scope>NUCLEOTIDE SEQUENCE [LARGE SCALE GENOMIC DNA]</scope>
    <source>
        <strain evidence="1 2">DSM 102200</strain>
    </source>
</reference>
<evidence type="ECO:0000313" key="2">
    <source>
        <dbReference type="Proteomes" id="UP000316096"/>
    </source>
</evidence>
<organism evidence="1 2">
    <name type="scientific">Actinoallomurus bryophytorum</name>
    <dbReference type="NCBI Taxonomy" id="1490222"/>
    <lineage>
        <taxon>Bacteria</taxon>
        <taxon>Bacillati</taxon>
        <taxon>Actinomycetota</taxon>
        <taxon>Actinomycetes</taxon>
        <taxon>Streptosporangiales</taxon>
        <taxon>Thermomonosporaceae</taxon>
        <taxon>Actinoallomurus</taxon>
    </lineage>
</organism>
<comment type="caution">
    <text evidence="1">The sequence shown here is derived from an EMBL/GenBank/DDBJ whole genome shotgun (WGS) entry which is preliminary data.</text>
</comment>
<dbReference type="Proteomes" id="UP000316096">
    <property type="component" value="Unassembled WGS sequence"/>
</dbReference>
<gene>
    <name evidence="1" type="ORF">FB559_3637</name>
</gene>
<dbReference type="OrthoDB" id="9785923at2"/>
<protein>
    <submittedName>
        <fullName evidence="1">Uncharacterized protein</fullName>
    </submittedName>
</protein>
<name>A0A543CLN9_9ACTN</name>